<keyword evidence="4" id="KW-1185">Reference proteome</keyword>
<dbReference type="EMBL" id="ML119119">
    <property type="protein sequence ID" value="RPB14093.1"/>
    <property type="molecule type" value="Genomic_DNA"/>
</dbReference>
<dbReference type="Pfam" id="PF16761">
    <property type="entry name" value="Clr2_transil"/>
    <property type="match status" value="1"/>
</dbReference>
<protein>
    <recommendedName>
        <fullName evidence="2">Cryptic loci regulator 2 N-terminal domain-containing protein</fullName>
    </recommendedName>
</protein>
<evidence type="ECO:0000256" key="1">
    <source>
        <dbReference type="SAM" id="MobiDB-lite"/>
    </source>
</evidence>
<dbReference type="AlphaFoldDB" id="A0A3N4KU42"/>
<proteinExistence type="predicted"/>
<dbReference type="GO" id="GO:0070824">
    <property type="term" value="C:SHREC complex"/>
    <property type="evidence" value="ECO:0007669"/>
    <property type="project" value="InterPro"/>
</dbReference>
<feature type="region of interest" description="Disordered" evidence="1">
    <location>
        <begin position="517"/>
        <end position="592"/>
    </location>
</feature>
<dbReference type="GO" id="GO:0030466">
    <property type="term" value="P:silent mating-type cassette heterochromatin formation"/>
    <property type="evidence" value="ECO:0007669"/>
    <property type="project" value="TreeGrafter"/>
</dbReference>
<feature type="compositionally biased region" description="Acidic residues" evidence="1">
    <location>
        <begin position="544"/>
        <end position="569"/>
    </location>
</feature>
<dbReference type="GO" id="GO:0031934">
    <property type="term" value="C:mating-type region heterochromatin"/>
    <property type="evidence" value="ECO:0007669"/>
    <property type="project" value="TreeGrafter"/>
</dbReference>
<feature type="domain" description="Cryptic loci regulator 2 N-terminal" evidence="2">
    <location>
        <begin position="72"/>
        <end position="135"/>
    </location>
</feature>
<dbReference type="STRING" id="1392247.A0A3N4KU42"/>
<dbReference type="InterPro" id="IPR031915">
    <property type="entry name" value="Clr2_N"/>
</dbReference>
<name>A0A3N4KU42_9PEZI</name>
<evidence type="ECO:0000313" key="4">
    <source>
        <dbReference type="Proteomes" id="UP000277580"/>
    </source>
</evidence>
<dbReference type="InterPro" id="IPR038986">
    <property type="entry name" value="Clr2"/>
</dbReference>
<dbReference type="PANTHER" id="PTHR38046">
    <property type="entry name" value="CRYPTIC LOCI REGULATOR 2"/>
    <property type="match status" value="1"/>
</dbReference>
<gene>
    <name evidence="3" type="ORF">P167DRAFT_572643</name>
</gene>
<dbReference type="Proteomes" id="UP000277580">
    <property type="component" value="Unassembled WGS sequence"/>
</dbReference>
<evidence type="ECO:0000259" key="2">
    <source>
        <dbReference type="Pfam" id="PF16761"/>
    </source>
</evidence>
<dbReference type="OrthoDB" id="2421327at2759"/>
<dbReference type="InParanoid" id="A0A3N4KU42"/>
<sequence length="592" mass="67181">MGPTTYTTLEINTSDGVDTVYPERTEKLVEPDGSYEYFRLVADDEPKAMLYLTKGANALMEEYGMIEKGVQYIFKTLPDNYRLYEHVKCHGGATPRRDTYLFGHPASKRFRSVNEFIPHLLYLAGKDKTCRCVYCSSTASKTGSTTIRRRTKREVEVSEARRTVAVEERQKEQETAGWVMRKGEIVWVWVSDNPEAEQDENDPLIDHDGGIWMAGIVAERPNYSPPLEKSKTVGGRGLFSDIELDDTSPWQEVGDGCYTIQLCSDTEPGQILENIKQCHVRPWLARLECCEVRNRAEHPTIPIARKMAETICLFDRQSEDVAFQGAFIGAEKIFLNEPVRITNDADHFEDVLVIEKVFKDDKFFMLKGIQYTAYPSKECTAITFEEFANLPFRMRRGSGSGEVIKWFRRNALGERVECSVGSVLGRWYEPQAVHAWTGSTGFSGGNRAPGKGLQRTVLTRIVKNRKEGLGLHSLNGVDLETDVEVKIQPGRLTLDDAEDTPTRDQVTPERTFKSVNLRIPPATPGVSPTKEMEAKKEEVKEGQEVEMVEAQGEDDEEYEEEEESDELASQDDKYRRPGPEVLSQSPTKRRRR</sequence>
<organism evidence="3 4">
    <name type="scientific">Morchella conica CCBAS932</name>
    <dbReference type="NCBI Taxonomy" id="1392247"/>
    <lineage>
        <taxon>Eukaryota</taxon>
        <taxon>Fungi</taxon>
        <taxon>Dikarya</taxon>
        <taxon>Ascomycota</taxon>
        <taxon>Pezizomycotina</taxon>
        <taxon>Pezizomycetes</taxon>
        <taxon>Pezizales</taxon>
        <taxon>Morchellaceae</taxon>
        <taxon>Morchella</taxon>
    </lineage>
</organism>
<evidence type="ECO:0000313" key="3">
    <source>
        <dbReference type="EMBL" id="RPB14093.1"/>
    </source>
</evidence>
<dbReference type="PANTHER" id="PTHR38046:SF1">
    <property type="entry name" value="CRYPTIC LOCI REGULATOR 2"/>
    <property type="match status" value="1"/>
</dbReference>
<reference evidence="3 4" key="1">
    <citation type="journal article" date="2018" name="Nat. Ecol. Evol.">
        <title>Pezizomycetes genomes reveal the molecular basis of ectomycorrhizal truffle lifestyle.</title>
        <authorList>
            <person name="Murat C."/>
            <person name="Payen T."/>
            <person name="Noel B."/>
            <person name="Kuo A."/>
            <person name="Morin E."/>
            <person name="Chen J."/>
            <person name="Kohler A."/>
            <person name="Krizsan K."/>
            <person name="Balestrini R."/>
            <person name="Da Silva C."/>
            <person name="Montanini B."/>
            <person name="Hainaut M."/>
            <person name="Levati E."/>
            <person name="Barry K.W."/>
            <person name="Belfiori B."/>
            <person name="Cichocki N."/>
            <person name="Clum A."/>
            <person name="Dockter R.B."/>
            <person name="Fauchery L."/>
            <person name="Guy J."/>
            <person name="Iotti M."/>
            <person name="Le Tacon F."/>
            <person name="Lindquist E.A."/>
            <person name="Lipzen A."/>
            <person name="Malagnac F."/>
            <person name="Mello A."/>
            <person name="Molinier V."/>
            <person name="Miyauchi S."/>
            <person name="Poulain J."/>
            <person name="Riccioni C."/>
            <person name="Rubini A."/>
            <person name="Sitrit Y."/>
            <person name="Splivallo R."/>
            <person name="Traeger S."/>
            <person name="Wang M."/>
            <person name="Zifcakova L."/>
            <person name="Wipf D."/>
            <person name="Zambonelli A."/>
            <person name="Paolocci F."/>
            <person name="Nowrousian M."/>
            <person name="Ottonello S."/>
            <person name="Baldrian P."/>
            <person name="Spatafora J.W."/>
            <person name="Henrissat B."/>
            <person name="Nagy L.G."/>
            <person name="Aury J.M."/>
            <person name="Wincker P."/>
            <person name="Grigoriev I.V."/>
            <person name="Bonfante P."/>
            <person name="Martin F.M."/>
        </authorList>
    </citation>
    <scope>NUCLEOTIDE SEQUENCE [LARGE SCALE GENOMIC DNA]</scope>
    <source>
        <strain evidence="3 4">CCBAS932</strain>
    </source>
</reference>
<dbReference type="GO" id="GO:0033553">
    <property type="term" value="C:rDNA heterochromatin"/>
    <property type="evidence" value="ECO:0007669"/>
    <property type="project" value="TreeGrafter"/>
</dbReference>
<accession>A0A3N4KU42</accession>
<feature type="compositionally biased region" description="Basic and acidic residues" evidence="1">
    <location>
        <begin position="530"/>
        <end position="543"/>
    </location>
</feature>